<sequence length="140" mass="15289">MSYAFGPSGVPVSGPVRIDPAFGPSFGDGLADLMFTIVPMLVIGGFLFGIGSLIIRTAHNLQQPLLSRRARVVGRRMRVSSSGTDDHHHTHTSYYVTFEFDDGSREEFSVPGSQYGMLAEGDVGTLRSQGTWFKGFDRET</sequence>
<accession>A0ABS4JUI3</accession>
<evidence type="ECO:0000313" key="2">
    <source>
        <dbReference type="EMBL" id="MBP2018621.1"/>
    </source>
</evidence>
<dbReference type="Pfam" id="PF10694">
    <property type="entry name" value="DUF2500"/>
    <property type="match status" value="1"/>
</dbReference>
<evidence type="ECO:0000256" key="1">
    <source>
        <dbReference type="SAM" id="Phobius"/>
    </source>
</evidence>
<protein>
    <recommendedName>
        <fullName evidence="4">DUF2500 domain-containing protein</fullName>
    </recommendedName>
</protein>
<keyword evidence="1" id="KW-0812">Transmembrane</keyword>
<gene>
    <name evidence="2" type="ORF">J2Z79_002036</name>
</gene>
<keyword evidence="3" id="KW-1185">Reference proteome</keyword>
<dbReference type="EMBL" id="JAGGLG010000015">
    <property type="protein sequence ID" value="MBP2018621.1"/>
    <property type="molecule type" value="Genomic_DNA"/>
</dbReference>
<name>A0ABS4JUI3_9FIRM</name>
<evidence type="ECO:0000313" key="3">
    <source>
        <dbReference type="Proteomes" id="UP001519289"/>
    </source>
</evidence>
<proteinExistence type="predicted"/>
<dbReference type="Proteomes" id="UP001519289">
    <property type="component" value="Unassembled WGS sequence"/>
</dbReference>
<dbReference type="RefSeq" id="WP_342589462.1">
    <property type="nucleotide sequence ID" value="NZ_JAGGLG010000015.1"/>
</dbReference>
<reference evidence="2 3" key="1">
    <citation type="submission" date="2021-03" db="EMBL/GenBank/DDBJ databases">
        <title>Genomic Encyclopedia of Type Strains, Phase IV (KMG-IV): sequencing the most valuable type-strain genomes for metagenomic binning, comparative biology and taxonomic classification.</title>
        <authorList>
            <person name="Goeker M."/>
        </authorList>
    </citation>
    <scope>NUCLEOTIDE SEQUENCE [LARGE SCALE GENOMIC DNA]</scope>
    <source>
        <strain evidence="2 3">DSM 27138</strain>
    </source>
</reference>
<feature type="transmembrane region" description="Helical" evidence="1">
    <location>
        <begin position="33"/>
        <end position="55"/>
    </location>
</feature>
<keyword evidence="1" id="KW-0472">Membrane</keyword>
<dbReference type="InterPro" id="IPR019635">
    <property type="entry name" value="DUF2500"/>
</dbReference>
<comment type="caution">
    <text evidence="2">The sequence shown here is derived from an EMBL/GenBank/DDBJ whole genome shotgun (WGS) entry which is preliminary data.</text>
</comment>
<evidence type="ECO:0008006" key="4">
    <source>
        <dbReference type="Google" id="ProtNLM"/>
    </source>
</evidence>
<keyword evidence="1" id="KW-1133">Transmembrane helix</keyword>
<organism evidence="2 3">
    <name type="scientific">Symbiobacterium terraclitae</name>
    <dbReference type="NCBI Taxonomy" id="557451"/>
    <lineage>
        <taxon>Bacteria</taxon>
        <taxon>Bacillati</taxon>
        <taxon>Bacillota</taxon>
        <taxon>Clostridia</taxon>
        <taxon>Eubacteriales</taxon>
        <taxon>Symbiobacteriaceae</taxon>
        <taxon>Symbiobacterium</taxon>
    </lineage>
</organism>
<dbReference type="Gene3D" id="2.40.50.660">
    <property type="match status" value="1"/>
</dbReference>